<evidence type="ECO:0000313" key="2">
    <source>
        <dbReference type="Proteomes" id="UP000035350"/>
    </source>
</evidence>
<dbReference type="EMBL" id="LCYN01000009">
    <property type="protein sequence ID" value="KKZ97393.1"/>
    <property type="molecule type" value="Genomic_DNA"/>
</dbReference>
<comment type="caution">
    <text evidence="1">The sequence shown here is derived from an EMBL/GenBank/DDBJ whole genome shotgun (WGS) entry which is preliminary data.</text>
</comment>
<dbReference type="Proteomes" id="UP000035350">
    <property type="component" value="Unassembled WGS sequence"/>
</dbReference>
<dbReference type="AlphaFoldDB" id="A0A0G8CC21"/>
<reference evidence="2" key="2">
    <citation type="submission" date="2015-04" db="EMBL/GenBank/DDBJ databases">
        <title>Draft Genome Sequences of Eight Spore-Forming Food Isolates of Bacillus cereus Genome sequencing.</title>
        <authorList>
            <person name="Krawcyk A.O."/>
            <person name="de Jong A."/>
            <person name="Eijlander R.T."/>
            <person name="Berendsen E.M."/>
            <person name="Holsappel S."/>
            <person name="Wells-Bennik M."/>
            <person name="Kuipers O.P."/>
        </authorList>
    </citation>
    <scope>NUCLEOTIDE SEQUENCE [LARGE SCALE GENOMIC DNA]</scope>
    <source>
        <strain evidence="2">B4147</strain>
    </source>
</reference>
<dbReference type="PATRIC" id="fig|1396.433.peg.422"/>
<protein>
    <submittedName>
        <fullName evidence="1">Uncharacterized protein</fullName>
    </submittedName>
</protein>
<accession>A0A2B6HYD5</accession>
<accession>A0A0G8CC21</accession>
<reference evidence="1 2" key="1">
    <citation type="journal article" date="2015" name="Genome Announc.">
        <title>Next-Generation Whole-Genome Sequencing of Eight Strains of Bacillus cereus, Isolated from Food.</title>
        <authorList>
            <person name="Krawczyk A.O."/>
            <person name="de Jong A."/>
            <person name="Eijlander R.T."/>
            <person name="Berendsen E.M."/>
            <person name="Holsappel S."/>
            <person name="Wells-Bennik M.H."/>
            <person name="Kuipers O.P."/>
        </authorList>
    </citation>
    <scope>NUCLEOTIDE SEQUENCE [LARGE SCALE GENOMIC DNA]</scope>
    <source>
        <strain evidence="1 2">B4147</strain>
    </source>
</reference>
<sequence>MKASLIYMYNANKKQIFISLLSFIFIAAVAFVSMGNYIKQESGEVRQMITIALVFLVYLIFAVLVFLQAMSAFGKMTESKLFRLTPISGKKIVLAILSYAAISLMCFELIGVMFFYSISMKVIKGTELYELLFTESTLTLDMVKQLFSSVLYVFNLSSVLLVLLFTVAGVKVFSLKKKKMEYVIIFFLFLLVTKVINMIYEMLGRLAPIPTFIKKLVYIDESADMNLILYPERLMNLYSLTFSIGIFVLLVYITGRIIDKKLEV</sequence>
<dbReference type="RefSeq" id="WP_046958219.1">
    <property type="nucleotide sequence ID" value="NZ_JARMPN010000003.1"/>
</dbReference>
<proteinExistence type="predicted"/>
<gene>
    <name evidence="1" type="ORF">B4147_2919</name>
</gene>
<name>A0A0G8CC21_9BACI</name>
<evidence type="ECO:0000313" key="1">
    <source>
        <dbReference type="EMBL" id="KKZ97393.1"/>
    </source>
</evidence>
<organism evidence="1 2">
    <name type="scientific">Bacillus wiedmannii</name>
    <dbReference type="NCBI Taxonomy" id="1890302"/>
    <lineage>
        <taxon>Bacteria</taxon>
        <taxon>Bacillati</taxon>
        <taxon>Bacillota</taxon>
        <taxon>Bacilli</taxon>
        <taxon>Bacillales</taxon>
        <taxon>Bacillaceae</taxon>
        <taxon>Bacillus</taxon>
        <taxon>Bacillus cereus group</taxon>
    </lineage>
</organism>